<dbReference type="Proteomes" id="UP000002358">
    <property type="component" value="Chromosome 3"/>
</dbReference>
<organism evidence="1 2">
    <name type="scientific">Nasonia vitripennis</name>
    <name type="common">Parasitic wasp</name>
    <dbReference type="NCBI Taxonomy" id="7425"/>
    <lineage>
        <taxon>Eukaryota</taxon>
        <taxon>Metazoa</taxon>
        <taxon>Ecdysozoa</taxon>
        <taxon>Arthropoda</taxon>
        <taxon>Hexapoda</taxon>
        <taxon>Insecta</taxon>
        <taxon>Pterygota</taxon>
        <taxon>Neoptera</taxon>
        <taxon>Endopterygota</taxon>
        <taxon>Hymenoptera</taxon>
        <taxon>Apocrita</taxon>
        <taxon>Proctotrupomorpha</taxon>
        <taxon>Chalcidoidea</taxon>
        <taxon>Pteromalidae</taxon>
        <taxon>Pteromalinae</taxon>
        <taxon>Nasonia</taxon>
    </lineage>
</organism>
<keyword evidence="2" id="KW-1185">Reference proteome</keyword>
<dbReference type="PANTHER" id="PTHR11005">
    <property type="entry name" value="LYSOSOMAL ACID LIPASE-RELATED"/>
    <property type="match status" value="1"/>
</dbReference>
<dbReference type="InterPro" id="IPR029058">
    <property type="entry name" value="AB_hydrolase_fold"/>
</dbReference>
<proteinExistence type="predicted"/>
<dbReference type="SUPFAM" id="SSF53474">
    <property type="entry name" value="alpha/beta-Hydrolases"/>
    <property type="match status" value="1"/>
</dbReference>
<evidence type="ECO:0000313" key="2">
    <source>
        <dbReference type="Proteomes" id="UP000002358"/>
    </source>
</evidence>
<dbReference type="Gene3D" id="3.40.50.1820">
    <property type="entry name" value="alpha/beta hydrolase"/>
    <property type="match status" value="2"/>
</dbReference>
<evidence type="ECO:0000313" key="1">
    <source>
        <dbReference type="EnsemblMetazoa" id="XP_032454031"/>
    </source>
</evidence>
<dbReference type="InParanoid" id="A0A7M7QSI5"/>
<dbReference type="RefSeq" id="XP_032454031.1">
    <property type="nucleotide sequence ID" value="XM_032598140.1"/>
</dbReference>
<accession>A0A7M7QSI5</accession>
<protein>
    <submittedName>
        <fullName evidence="1">Uncharacterized protein</fullName>
    </submittedName>
</protein>
<reference evidence="1" key="1">
    <citation type="submission" date="2021-01" db="UniProtKB">
        <authorList>
            <consortium name="EnsemblMetazoa"/>
        </authorList>
    </citation>
    <scope>IDENTIFICATION</scope>
</reference>
<sequence length="190" mass="21944">MATERPDVAAKVKAMIALAPATYVYHMKAPIRLLASFWREFQQLSNLLGINEFFARGHFFNGFAKYICKSVMLRNVLCSNSLFLIAGFDPEQLDYANLKVYNSSEPPEYDISRIQVPIAVFWSDNDWLVGGKDVETFYKQVPLKLGMYKIAHDKFNHFDFLWALDAPDLVYSKILDLMSKCNNRIIDELR</sequence>
<dbReference type="EnsemblMetazoa" id="XM_032598140">
    <property type="protein sequence ID" value="XP_032454031"/>
    <property type="gene ID" value="LOC100122926"/>
</dbReference>
<dbReference type="AlphaFoldDB" id="A0A7M7QSI5"/>
<dbReference type="GeneID" id="100122926"/>
<name>A0A7M7QSI5_NASVI</name>
<dbReference type="KEGG" id="nvi:100122926"/>
<dbReference type="SMR" id="A0A7M7QSI5"/>
<dbReference type="OrthoDB" id="9974421at2759"/>